<feature type="non-terminal residue" evidence="4">
    <location>
        <position position="1"/>
    </location>
</feature>
<evidence type="ECO:0000256" key="1">
    <source>
        <dbReference type="ARBA" id="ARBA00004613"/>
    </source>
</evidence>
<dbReference type="EMBL" id="BPLR01009442">
    <property type="protein sequence ID" value="GIY31996.1"/>
    <property type="molecule type" value="Genomic_DNA"/>
</dbReference>
<comment type="subcellular location">
    <subcellularLocation>
        <location evidence="1">Secreted</location>
    </subcellularLocation>
</comment>
<protein>
    <recommendedName>
        <fullName evidence="3">Single domain-containing protein</fullName>
    </recommendedName>
</protein>
<dbReference type="GO" id="GO:0005576">
    <property type="term" value="C:extracellular region"/>
    <property type="evidence" value="ECO:0007669"/>
    <property type="project" value="UniProtKB-SubCell"/>
</dbReference>
<evidence type="ECO:0000259" key="3">
    <source>
        <dbReference type="SMART" id="SM01318"/>
    </source>
</evidence>
<dbReference type="AlphaFoldDB" id="A0AAV4SFN5"/>
<evidence type="ECO:0000313" key="4">
    <source>
        <dbReference type="EMBL" id="GIY31996.1"/>
    </source>
</evidence>
<proteinExistence type="predicted"/>
<feature type="domain" description="Single" evidence="3">
    <location>
        <begin position="44"/>
        <end position="108"/>
    </location>
</feature>
<dbReference type="InterPro" id="IPR029277">
    <property type="entry name" value="SVWC_dom"/>
</dbReference>
<dbReference type="Proteomes" id="UP001054945">
    <property type="component" value="Unassembled WGS sequence"/>
</dbReference>
<keyword evidence="5" id="KW-1185">Reference proteome</keyword>
<accession>A0AAV4SFN5</accession>
<reference evidence="4 5" key="1">
    <citation type="submission" date="2021-06" db="EMBL/GenBank/DDBJ databases">
        <title>Caerostris extrusa draft genome.</title>
        <authorList>
            <person name="Kono N."/>
            <person name="Arakawa K."/>
        </authorList>
    </citation>
    <scope>NUCLEOTIDE SEQUENCE [LARGE SCALE GENOMIC DNA]</scope>
</reference>
<keyword evidence="2" id="KW-0964">Secreted</keyword>
<name>A0AAV4SFN5_CAEEX</name>
<dbReference type="SMART" id="SM01318">
    <property type="entry name" value="SVWC"/>
    <property type="match status" value="1"/>
</dbReference>
<dbReference type="Pfam" id="PF15430">
    <property type="entry name" value="SVWC"/>
    <property type="match status" value="1"/>
</dbReference>
<gene>
    <name evidence="4" type="ORF">CEXT_391821</name>
</gene>
<sequence>ICEEERYGRIPVGGVGYDDEEVLKIRCHRGYWGQGVFDTSNGFCEEERYGRIPVGGVGYDDENCQEIRCHEGGYWGAGCGSISISGMPNCRLVKGTGHYPKCCKQVRCD</sequence>
<organism evidence="4 5">
    <name type="scientific">Caerostris extrusa</name>
    <name type="common">Bark spider</name>
    <name type="synonym">Caerostris bankana</name>
    <dbReference type="NCBI Taxonomy" id="172846"/>
    <lineage>
        <taxon>Eukaryota</taxon>
        <taxon>Metazoa</taxon>
        <taxon>Ecdysozoa</taxon>
        <taxon>Arthropoda</taxon>
        <taxon>Chelicerata</taxon>
        <taxon>Arachnida</taxon>
        <taxon>Araneae</taxon>
        <taxon>Araneomorphae</taxon>
        <taxon>Entelegynae</taxon>
        <taxon>Araneoidea</taxon>
        <taxon>Araneidae</taxon>
        <taxon>Caerostris</taxon>
    </lineage>
</organism>
<evidence type="ECO:0000256" key="2">
    <source>
        <dbReference type="ARBA" id="ARBA00022525"/>
    </source>
</evidence>
<comment type="caution">
    <text evidence="4">The sequence shown here is derived from an EMBL/GenBank/DDBJ whole genome shotgun (WGS) entry which is preliminary data.</text>
</comment>
<evidence type="ECO:0000313" key="5">
    <source>
        <dbReference type="Proteomes" id="UP001054945"/>
    </source>
</evidence>